<gene>
    <name evidence="11" type="primary">PLEST002400</name>
    <name evidence="11" type="ORF">PLESTB_000694700</name>
</gene>
<dbReference type="Gene3D" id="1.20.272.10">
    <property type="match status" value="1"/>
</dbReference>
<dbReference type="EMBL" id="BRXU01000007">
    <property type="protein sequence ID" value="GLC52976.1"/>
    <property type="molecule type" value="Genomic_DNA"/>
</dbReference>
<dbReference type="NCBIfam" id="NF001679">
    <property type="entry name" value="PRK00440.1"/>
    <property type="match status" value="1"/>
</dbReference>
<keyword evidence="12" id="KW-1185">Reference proteome</keyword>
<feature type="compositionally biased region" description="Low complexity" evidence="9">
    <location>
        <begin position="481"/>
        <end position="516"/>
    </location>
</feature>
<dbReference type="InterPro" id="IPR013748">
    <property type="entry name" value="Rep_factorC_C"/>
</dbReference>
<dbReference type="FunFam" id="1.10.8.60:FF:000012">
    <property type="entry name" value="Replication factor C subunit 4"/>
    <property type="match status" value="1"/>
</dbReference>
<dbReference type="InterPro" id="IPR047854">
    <property type="entry name" value="RFC_lid"/>
</dbReference>
<dbReference type="InterPro" id="IPR003959">
    <property type="entry name" value="ATPase_AAA_core"/>
</dbReference>
<dbReference type="GO" id="GO:0005524">
    <property type="term" value="F:ATP binding"/>
    <property type="evidence" value="ECO:0007669"/>
    <property type="project" value="UniProtKB-KW"/>
</dbReference>
<dbReference type="FunFam" id="3.40.50.300:FF:000107">
    <property type="entry name" value="Replication factor C subunit 4"/>
    <property type="match status" value="1"/>
</dbReference>
<evidence type="ECO:0000256" key="4">
    <source>
        <dbReference type="ARBA" id="ARBA00022705"/>
    </source>
</evidence>
<evidence type="ECO:0000256" key="2">
    <source>
        <dbReference type="ARBA" id="ARBA00005378"/>
    </source>
</evidence>
<keyword evidence="4" id="KW-0235">DNA replication</keyword>
<name>A0A9W6BIS6_9CHLO</name>
<comment type="similarity">
    <text evidence="2">Belongs to the activator 1 small subunits family.</text>
</comment>
<dbReference type="PANTHER" id="PTHR11669:SF5">
    <property type="entry name" value="REPLICATION FACTOR C SUBUNIT 2"/>
    <property type="match status" value="1"/>
</dbReference>
<dbReference type="InterPro" id="IPR008921">
    <property type="entry name" value="DNA_pol3_clamp-load_cplx_C"/>
</dbReference>
<dbReference type="InterPro" id="IPR027417">
    <property type="entry name" value="P-loop_NTPase"/>
</dbReference>
<dbReference type="GO" id="GO:0003689">
    <property type="term" value="F:DNA clamp loader activity"/>
    <property type="evidence" value="ECO:0007669"/>
    <property type="project" value="TreeGrafter"/>
</dbReference>
<dbReference type="Pfam" id="PF00004">
    <property type="entry name" value="AAA"/>
    <property type="match status" value="1"/>
</dbReference>
<keyword evidence="5" id="KW-0547">Nucleotide-binding</keyword>
<feature type="compositionally biased region" description="Basic and acidic residues" evidence="9">
    <location>
        <begin position="7"/>
        <end position="16"/>
    </location>
</feature>
<feature type="compositionally biased region" description="Gly residues" evidence="9">
    <location>
        <begin position="699"/>
        <end position="714"/>
    </location>
</feature>
<feature type="region of interest" description="Disordered" evidence="9">
    <location>
        <begin position="1"/>
        <end position="20"/>
    </location>
</feature>
<dbReference type="GO" id="GO:0005634">
    <property type="term" value="C:nucleus"/>
    <property type="evidence" value="ECO:0007669"/>
    <property type="project" value="UniProtKB-SubCell"/>
</dbReference>
<dbReference type="Gene3D" id="3.40.50.300">
    <property type="entry name" value="P-loop containing nucleotide triphosphate hydrolases"/>
    <property type="match status" value="1"/>
</dbReference>
<feature type="region of interest" description="Disordered" evidence="9">
    <location>
        <begin position="569"/>
        <end position="633"/>
    </location>
</feature>
<dbReference type="SUPFAM" id="SSF52540">
    <property type="entry name" value="P-loop containing nucleoside triphosphate hydrolases"/>
    <property type="match status" value="1"/>
</dbReference>
<feature type="compositionally biased region" description="Low complexity" evidence="9">
    <location>
        <begin position="622"/>
        <end position="633"/>
    </location>
</feature>
<evidence type="ECO:0000313" key="11">
    <source>
        <dbReference type="EMBL" id="GLC52976.1"/>
    </source>
</evidence>
<accession>A0A9W6BIS6</accession>
<feature type="region of interest" description="Disordered" evidence="9">
    <location>
        <begin position="479"/>
        <end position="516"/>
    </location>
</feature>
<dbReference type="GO" id="GO:0016887">
    <property type="term" value="F:ATP hydrolysis activity"/>
    <property type="evidence" value="ECO:0007669"/>
    <property type="project" value="InterPro"/>
</dbReference>
<dbReference type="Pfam" id="PF08542">
    <property type="entry name" value="Rep_fac_C"/>
    <property type="match status" value="1"/>
</dbReference>
<keyword evidence="6" id="KW-0067">ATP-binding</keyword>
<evidence type="ECO:0000259" key="10">
    <source>
        <dbReference type="SMART" id="SM00382"/>
    </source>
</evidence>
<feature type="compositionally biased region" description="Low complexity" evidence="9">
    <location>
        <begin position="672"/>
        <end position="698"/>
    </location>
</feature>
<feature type="domain" description="AAA+ ATPase" evidence="10">
    <location>
        <begin position="55"/>
        <end position="181"/>
    </location>
</feature>
<comment type="caution">
    <text evidence="11">The sequence shown here is derived from an EMBL/GenBank/DDBJ whole genome shotgun (WGS) entry which is preliminary data.</text>
</comment>
<sequence>MAAAMDVDPKPPDEPTTRGGFELPWLEKFRPQYIHEIVGNTEAVARLQVIAEEGNMPNVILAGPPGTGKTTSILCLAHQLLGPTYKEAVLELNASDDRGIDVVRNKIKMFAQKKVTLPPGRHKIVILDEADSMTSGAQQALRRTMEIYSNTTRFALACNQSSKIIEPIQSRCAIVRYSRISDIDILARLRLVCEKEGVTYNDEGMEALIFTADGDMRQALNNLQATHSGFGFISQENVFKVCDQPHPKLVMSIMENCNKADLDAAYAGLKELMDLGYSSHDIITTVFRVVRNADMPEFLKLEYLKEVGFCHMRVAEGVNSRLQLSGMLAKLCSKTLQLEQQLPTEHQVPAEQRSPGDLAQAPHGQNADDQAQQLREAVARPSEEPTAHRPDDEPMSRDASPSALILHSPTQRRDDAIMGAASQPLSAEDIKKRLLQVLRHLRDTAAVCRQIPDLDRNFSNMLKSTYKTLYDSLKEVTPSKAAGRPAPAAGAAAAAATGGRSSENGGRNSSQAAGAKKAAAGASTGAAAAPAVQAASDPPFVGAEPAAAGTARTRDLSALARLVHAKRLHQQADGGAAARDADQPPARRPARVPTPATSAGARLPTLYDGLPPARVLPAPGHATPETAAEAAEPQPLPQALETAAATGQGAGRVSGAAPLREATLDASGTGTEAGRAPEPASSSAPAEGTSVRGIAARQGAGGRSDGAGGGGGGQAAVSPPCSPSQQLLEQARASGGEVARSLLLRTAQPPAGCENPSPSEAPQSHGRPQGDGGGVRGGAAAASAQAAMAARGPRGGGGQQRAKRALELEPIAAGSDRPLEPASASKRPHTGI</sequence>
<dbReference type="GO" id="GO:0006281">
    <property type="term" value="P:DNA repair"/>
    <property type="evidence" value="ECO:0007669"/>
    <property type="project" value="TreeGrafter"/>
</dbReference>
<dbReference type="InterPro" id="IPR050238">
    <property type="entry name" value="DNA_Rep/Repair_Clamp_Loader"/>
</dbReference>
<feature type="compositionally biased region" description="Basic and acidic residues" evidence="9">
    <location>
        <begin position="377"/>
        <end position="396"/>
    </location>
</feature>
<dbReference type="CDD" id="cd00009">
    <property type="entry name" value="AAA"/>
    <property type="match status" value="1"/>
</dbReference>
<dbReference type="Gene3D" id="1.10.8.60">
    <property type="match status" value="1"/>
</dbReference>
<dbReference type="GO" id="GO:0006261">
    <property type="term" value="P:DNA-templated DNA replication"/>
    <property type="evidence" value="ECO:0007669"/>
    <property type="project" value="TreeGrafter"/>
</dbReference>
<feature type="region of interest" description="Disordered" evidence="9">
    <location>
        <begin position="344"/>
        <end position="400"/>
    </location>
</feature>
<dbReference type="SMART" id="SM00382">
    <property type="entry name" value="AAA"/>
    <property type="match status" value="1"/>
</dbReference>
<dbReference type="FunFam" id="1.20.272.10:FF:000006">
    <property type="entry name" value="Replication factor C subunit 2"/>
    <property type="match status" value="1"/>
</dbReference>
<evidence type="ECO:0000256" key="7">
    <source>
        <dbReference type="ARBA" id="ARBA00023242"/>
    </source>
</evidence>
<dbReference type="PANTHER" id="PTHR11669">
    <property type="entry name" value="REPLICATION FACTOR C / DNA POLYMERASE III GAMMA-TAU SUBUNIT"/>
    <property type="match status" value="1"/>
</dbReference>
<dbReference type="CDD" id="cd18140">
    <property type="entry name" value="HLD_clamp_RFC"/>
    <property type="match status" value="1"/>
</dbReference>
<feature type="compositionally biased region" description="Low complexity" evidence="9">
    <location>
        <begin position="778"/>
        <end position="792"/>
    </location>
</feature>
<evidence type="ECO:0000256" key="9">
    <source>
        <dbReference type="SAM" id="MobiDB-lite"/>
    </source>
</evidence>
<keyword evidence="7" id="KW-0539">Nucleus</keyword>
<evidence type="ECO:0000256" key="5">
    <source>
        <dbReference type="ARBA" id="ARBA00022741"/>
    </source>
</evidence>
<evidence type="ECO:0000256" key="1">
    <source>
        <dbReference type="ARBA" id="ARBA00004123"/>
    </source>
</evidence>
<proteinExistence type="inferred from homology"/>
<dbReference type="InterPro" id="IPR003593">
    <property type="entry name" value="AAA+_ATPase"/>
</dbReference>
<feature type="region of interest" description="Disordered" evidence="9">
    <location>
        <begin position="666"/>
        <end position="832"/>
    </location>
</feature>
<organism evidence="11 12">
    <name type="scientific">Pleodorina starrii</name>
    <dbReference type="NCBI Taxonomy" id="330485"/>
    <lineage>
        <taxon>Eukaryota</taxon>
        <taxon>Viridiplantae</taxon>
        <taxon>Chlorophyta</taxon>
        <taxon>core chlorophytes</taxon>
        <taxon>Chlorophyceae</taxon>
        <taxon>CS clade</taxon>
        <taxon>Chlamydomonadales</taxon>
        <taxon>Volvocaceae</taxon>
        <taxon>Pleodorina</taxon>
    </lineage>
</organism>
<comment type="subcellular location">
    <subcellularLocation>
        <location evidence="1">Nucleus</location>
    </subcellularLocation>
</comment>
<dbReference type="SUPFAM" id="SSF48019">
    <property type="entry name" value="post-AAA+ oligomerization domain-like"/>
    <property type="match status" value="1"/>
</dbReference>
<evidence type="ECO:0000256" key="6">
    <source>
        <dbReference type="ARBA" id="ARBA00022840"/>
    </source>
</evidence>
<dbReference type="GO" id="GO:0003677">
    <property type="term" value="F:DNA binding"/>
    <property type="evidence" value="ECO:0007669"/>
    <property type="project" value="InterPro"/>
</dbReference>
<evidence type="ECO:0000256" key="8">
    <source>
        <dbReference type="ARBA" id="ARBA00040745"/>
    </source>
</evidence>
<evidence type="ECO:0000313" key="12">
    <source>
        <dbReference type="Proteomes" id="UP001165080"/>
    </source>
</evidence>
<evidence type="ECO:0000256" key="3">
    <source>
        <dbReference type="ARBA" id="ARBA00011480"/>
    </source>
</evidence>
<dbReference type="Proteomes" id="UP001165080">
    <property type="component" value="Unassembled WGS sequence"/>
</dbReference>
<protein>
    <recommendedName>
        <fullName evidence="8">Replication factor C subunit 2</fullName>
    </recommendedName>
</protein>
<comment type="subunit">
    <text evidence="3">Heterotetramer of subunits RFC2, RFC3, RFC4 and RFC5 that can form a complex with RFC1.</text>
</comment>
<dbReference type="AlphaFoldDB" id="A0A9W6BIS6"/>
<dbReference type="GO" id="GO:0005663">
    <property type="term" value="C:DNA replication factor C complex"/>
    <property type="evidence" value="ECO:0007669"/>
    <property type="project" value="TreeGrafter"/>
</dbReference>
<reference evidence="11 12" key="1">
    <citation type="journal article" date="2023" name="Commun. Biol.">
        <title>Reorganization of the ancestral sex-determining regions during the evolution of trioecy in Pleodorina starrii.</title>
        <authorList>
            <person name="Takahashi K."/>
            <person name="Suzuki S."/>
            <person name="Kawai-Toyooka H."/>
            <person name="Yamamoto K."/>
            <person name="Hamaji T."/>
            <person name="Ootsuki R."/>
            <person name="Yamaguchi H."/>
            <person name="Kawachi M."/>
            <person name="Higashiyama T."/>
            <person name="Nozaki H."/>
        </authorList>
    </citation>
    <scope>NUCLEOTIDE SEQUENCE [LARGE SCALE GENOMIC DNA]</scope>
    <source>
        <strain evidence="11 12">NIES-4479</strain>
    </source>
</reference>